<proteinExistence type="predicted"/>
<protein>
    <submittedName>
        <fullName evidence="1">Uncharacterized protein</fullName>
    </submittedName>
</protein>
<reference evidence="1 2" key="1">
    <citation type="submission" date="2021-07" db="EMBL/GenBank/DDBJ databases">
        <title>Complete genome sequence of nontuberculous Mycobacterium sp. TY59.</title>
        <authorList>
            <person name="Fukushima K."/>
        </authorList>
    </citation>
    <scope>NUCLEOTIDE SEQUENCE [LARGE SCALE GENOMIC DNA]</scope>
    <source>
        <strain evidence="1 2">TY59</strain>
    </source>
</reference>
<evidence type="ECO:0000313" key="2">
    <source>
        <dbReference type="Proteomes" id="UP000826012"/>
    </source>
</evidence>
<name>A0ABM7SUA9_9MYCO</name>
<reference evidence="1 2" key="2">
    <citation type="submission" date="2021-07" db="EMBL/GenBank/DDBJ databases">
        <authorList>
            <person name="Matsumoto Y."/>
            <person name="Motooka D."/>
            <person name="Nakamura S."/>
        </authorList>
    </citation>
    <scope>NUCLEOTIDE SEQUENCE [LARGE SCALE GENOMIC DNA]</scope>
    <source>
        <strain evidence="1 2">TY59</strain>
    </source>
</reference>
<keyword evidence="2" id="KW-1185">Reference proteome</keyword>
<organism evidence="1 2">
    <name type="scientific">Mycobacterium senriense</name>
    <dbReference type="NCBI Taxonomy" id="2775496"/>
    <lineage>
        <taxon>Bacteria</taxon>
        <taxon>Bacillati</taxon>
        <taxon>Actinomycetota</taxon>
        <taxon>Actinomycetes</taxon>
        <taxon>Mycobacteriales</taxon>
        <taxon>Mycobacteriaceae</taxon>
        <taxon>Mycobacterium</taxon>
        <taxon>Mycobacterium avium complex (MAC)</taxon>
    </lineage>
</organism>
<dbReference type="Proteomes" id="UP000826012">
    <property type="component" value="Chromosome"/>
</dbReference>
<sequence length="140" mass="15527">MKTLLEFFVEHFGFLYLDPDYRITDSRTSGAPTIDAGLTLTGPVINWSIHNNRGQIGFGVAPTALADSPGNWFRISVIRQYLDGFDEMNVVQPSDTVTWARNNVGRIEELFSSTNAARSCKELIALEKALADKYFGPSHG</sequence>
<dbReference type="RefSeq" id="WP_221045132.1">
    <property type="nucleotide sequence ID" value="NZ_AP024828.1"/>
</dbReference>
<dbReference type="EMBL" id="AP024828">
    <property type="protein sequence ID" value="BCZ21678.1"/>
    <property type="molecule type" value="Genomic_DNA"/>
</dbReference>
<evidence type="ECO:0000313" key="1">
    <source>
        <dbReference type="EMBL" id="BCZ21678.1"/>
    </source>
</evidence>
<gene>
    <name evidence="1" type="ORF">MTY59_15330</name>
</gene>
<accession>A0ABM7SUA9</accession>